<dbReference type="Pfam" id="PF00096">
    <property type="entry name" value="zf-C2H2"/>
    <property type="match status" value="3"/>
</dbReference>
<dbReference type="FunFam" id="3.30.160.60:FF:001049">
    <property type="entry name" value="zinc finger protein 319"/>
    <property type="match status" value="1"/>
</dbReference>
<feature type="compositionally biased region" description="Basic and acidic residues" evidence="10">
    <location>
        <begin position="13"/>
        <end position="22"/>
    </location>
</feature>
<keyword evidence="7" id="KW-0238">DNA-binding</keyword>
<feature type="compositionally biased region" description="Basic and acidic residues" evidence="10">
    <location>
        <begin position="168"/>
        <end position="179"/>
    </location>
</feature>
<evidence type="ECO:0000256" key="10">
    <source>
        <dbReference type="SAM" id="MobiDB-lite"/>
    </source>
</evidence>
<evidence type="ECO:0000256" key="3">
    <source>
        <dbReference type="ARBA" id="ARBA00022723"/>
    </source>
</evidence>
<feature type="region of interest" description="Disordered" evidence="10">
    <location>
        <begin position="54"/>
        <end position="88"/>
    </location>
</feature>
<keyword evidence="5 9" id="KW-0863">Zinc-finger</keyword>
<dbReference type="SMART" id="SM00355">
    <property type="entry name" value="ZnF_C2H2"/>
    <property type="match status" value="4"/>
</dbReference>
<feature type="domain" description="C2H2-type" evidence="11">
    <location>
        <begin position="222"/>
        <end position="249"/>
    </location>
</feature>
<evidence type="ECO:0000256" key="1">
    <source>
        <dbReference type="ARBA" id="ARBA00004123"/>
    </source>
</evidence>
<evidence type="ECO:0000256" key="7">
    <source>
        <dbReference type="ARBA" id="ARBA00023125"/>
    </source>
</evidence>
<reference evidence="12" key="1">
    <citation type="submission" date="2016-05" db="EMBL/GenBank/DDBJ databases">
        <authorList>
            <person name="Lavstsen T."/>
            <person name="Jespersen J.S."/>
        </authorList>
    </citation>
    <scope>NUCLEOTIDE SEQUENCE</scope>
    <source>
        <tissue evidence="12">Brain</tissue>
    </source>
</reference>
<keyword evidence="6" id="KW-0862">Zinc</keyword>
<name>A0A1A8RNR5_9TELE</name>
<feature type="domain" description="C2H2-type" evidence="11">
    <location>
        <begin position="250"/>
        <end position="277"/>
    </location>
</feature>
<evidence type="ECO:0000256" key="4">
    <source>
        <dbReference type="ARBA" id="ARBA00022737"/>
    </source>
</evidence>
<dbReference type="PANTHER" id="PTHR23235">
    <property type="entry name" value="KRUEPPEL-LIKE TRANSCRIPTION FACTOR"/>
    <property type="match status" value="1"/>
</dbReference>
<proteinExistence type="inferred from homology"/>
<dbReference type="AlphaFoldDB" id="A0A1A8RNR5"/>
<dbReference type="EMBL" id="HAEH01018003">
    <property type="protein sequence ID" value="SBS07018.1"/>
    <property type="molecule type" value="Transcribed_RNA"/>
</dbReference>
<sequence>EAPEDQSAGVHQQDPEQFHMKEEQEEAWTSLEGEQLHLKEKTNAASFPFTVASCSEDDNGKHPFSQPHLQQIADRDVPTSSSADQMKAKADLNQKELQELCIGQREGPFIGKQENVFFKISSSEDTDSWEPELNVNQPLCHSFTEDENQDQDGRRNEYSEPNNNKRQQTKDHRDGVDSHKLKRHKMAHRDKQQFSCHFCGKSFSRKYVLTDHMRNHTGEKPFICESCGKCFTNSSDLTKHIRTHTGEKPFRCGTCCKYFSQNSDLTKHIRTHTGEKPFRCGTCCKYFSQKTHLTKHIRIHT</sequence>
<keyword evidence="4" id="KW-0677">Repeat</keyword>
<dbReference type="InterPro" id="IPR036236">
    <property type="entry name" value="Znf_C2H2_sf"/>
</dbReference>
<accession>A0A1A8RNR5</accession>
<organism evidence="12">
    <name type="scientific">Nothobranchius rachovii</name>
    <name type="common">bluefin notho</name>
    <dbReference type="NCBI Taxonomy" id="451742"/>
    <lineage>
        <taxon>Eukaryota</taxon>
        <taxon>Metazoa</taxon>
        <taxon>Chordata</taxon>
        <taxon>Craniata</taxon>
        <taxon>Vertebrata</taxon>
        <taxon>Euteleostomi</taxon>
        <taxon>Actinopterygii</taxon>
        <taxon>Neopterygii</taxon>
        <taxon>Teleostei</taxon>
        <taxon>Neoteleostei</taxon>
        <taxon>Acanthomorphata</taxon>
        <taxon>Ovalentaria</taxon>
        <taxon>Atherinomorphae</taxon>
        <taxon>Cyprinodontiformes</taxon>
        <taxon>Nothobranchiidae</taxon>
        <taxon>Nothobranchius</taxon>
    </lineage>
</organism>
<dbReference type="PROSITE" id="PS00028">
    <property type="entry name" value="ZINC_FINGER_C2H2_1"/>
    <property type="match status" value="4"/>
</dbReference>
<evidence type="ECO:0000256" key="5">
    <source>
        <dbReference type="ARBA" id="ARBA00022771"/>
    </source>
</evidence>
<protein>
    <recommendedName>
        <fullName evidence="11">C2H2-type domain-containing protein</fullName>
    </recommendedName>
</protein>
<dbReference type="InterPro" id="IPR013087">
    <property type="entry name" value="Znf_C2H2_type"/>
</dbReference>
<dbReference type="GO" id="GO:0000981">
    <property type="term" value="F:DNA-binding transcription factor activity, RNA polymerase II-specific"/>
    <property type="evidence" value="ECO:0007669"/>
    <property type="project" value="TreeGrafter"/>
</dbReference>
<dbReference type="SUPFAM" id="SSF57667">
    <property type="entry name" value="beta-beta-alpha zinc fingers"/>
    <property type="match status" value="3"/>
</dbReference>
<feature type="domain" description="C2H2-type" evidence="11">
    <location>
        <begin position="194"/>
        <end position="221"/>
    </location>
</feature>
<feature type="region of interest" description="Disordered" evidence="10">
    <location>
        <begin position="1"/>
        <end position="29"/>
    </location>
</feature>
<evidence type="ECO:0000259" key="11">
    <source>
        <dbReference type="PROSITE" id="PS50157"/>
    </source>
</evidence>
<evidence type="ECO:0000256" key="6">
    <source>
        <dbReference type="ARBA" id="ARBA00022833"/>
    </source>
</evidence>
<dbReference type="FunFam" id="3.30.160.60:FF:002343">
    <property type="entry name" value="Zinc finger protein 33A"/>
    <property type="match status" value="1"/>
</dbReference>
<dbReference type="GO" id="GO:0000978">
    <property type="term" value="F:RNA polymerase II cis-regulatory region sequence-specific DNA binding"/>
    <property type="evidence" value="ECO:0007669"/>
    <property type="project" value="TreeGrafter"/>
</dbReference>
<feature type="non-terminal residue" evidence="12">
    <location>
        <position position="301"/>
    </location>
</feature>
<feature type="domain" description="C2H2-type" evidence="11">
    <location>
        <begin position="278"/>
        <end position="301"/>
    </location>
</feature>
<evidence type="ECO:0000256" key="2">
    <source>
        <dbReference type="ARBA" id="ARBA00006991"/>
    </source>
</evidence>
<keyword evidence="3" id="KW-0479">Metal-binding</keyword>
<dbReference type="Gene3D" id="3.30.160.60">
    <property type="entry name" value="Classic Zinc Finger"/>
    <property type="match status" value="4"/>
</dbReference>
<gene>
    <name evidence="12" type="primary">Nfu_g_1_000159</name>
</gene>
<feature type="non-terminal residue" evidence="12">
    <location>
        <position position="1"/>
    </location>
</feature>
<evidence type="ECO:0000256" key="9">
    <source>
        <dbReference type="PROSITE-ProRule" id="PRU00042"/>
    </source>
</evidence>
<feature type="region of interest" description="Disordered" evidence="10">
    <location>
        <begin position="143"/>
        <end position="181"/>
    </location>
</feature>
<comment type="subcellular location">
    <subcellularLocation>
        <location evidence="1">Nucleus</location>
    </subcellularLocation>
</comment>
<keyword evidence="8" id="KW-0539">Nucleus</keyword>
<dbReference type="FunFam" id="3.30.160.60:FF:001450">
    <property type="entry name" value="zinc finger protein 774"/>
    <property type="match status" value="1"/>
</dbReference>
<dbReference type="PANTHER" id="PTHR23235:SF120">
    <property type="entry name" value="KRUPPEL-LIKE FACTOR 15"/>
    <property type="match status" value="1"/>
</dbReference>
<dbReference type="FunFam" id="3.30.160.60:FF:001158">
    <property type="entry name" value="zinc finger protein 22"/>
    <property type="match status" value="1"/>
</dbReference>
<reference evidence="12" key="2">
    <citation type="submission" date="2016-06" db="EMBL/GenBank/DDBJ databases">
        <title>The genome of a short-lived fish provides insights into sex chromosome evolution and the genetic control of aging.</title>
        <authorList>
            <person name="Reichwald K."/>
            <person name="Felder M."/>
            <person name="Petzold A."/>
            <person name="Koch P."/>
            <person name="Groth M."/>
            <person name="Platzer M."/>
        </authorList>
    </citation>
    <scope>NUCLEOTIDE SEQUENCE</scope>
    <source>
        <tissue evidence="12">Brain</tissue>
    </source>
</reference>
<comment type="similarity">
    <text evidence="2">Belongs to the krueppel C2H2-type zinc-finger protein family.</text>
</comment>
<evidence type="ECO:0000313" key="12">
    <source>
        <dbReference type="EMBL" id="SBS07018.1"/>
    </source>
</evidence>
<dbReference type="GO" id="GO:0005634">
    <property type="term" value="C:nucleus"/>
    <property type="evidence" value="ECO:0007669"/>
    <property type="project" value="UniProtKB-SubCell"/>
</dbReference>
<evidence type="ECO:0000256" key="8">
    <source>
        <dbReference type="ARBA" id="ARBA00023242"/>
    </source>
</evidence>
<dbReference type="PROSITE" id="PS50157">
    <property type="entry name" value="ZINC_FINGER_C2H2_2"/>
    <property type="match status" value="4"/>
</dbReference>
<dbReference type="GO" id="GO:0008270">
    <property type="term" value="F:zinc ion binding"/>
    <property type="evidence" value="ECO:0007669"/>
    <property type="project" value="UniProtKB-KW"/>
</dbReference>